<evidence type="ECO:0000256" key="2">
    <source>
        <dbReference type="ARBA" id="ARBA00011901"/>
    </source>
</evidence>
<feature type="chain" id="PRO_5015393299" description="N-acetylmuramoyl-L-alanine amidase" evidence="6">
    <location>
        <begin position="28"/>
        <end position="321"/>
    </location>
</feature>
<evidence type="ECO:0000313" key="9">
    <source>
        <dbReference type="Proteomes" id="UP000239936"/>
    </source>
</evidence>
<dbReference type="Gene3D" id="3.40.80.10">
    <property type="entry name" value="Peptidoglycan recognition protein-like"/>
    <property type="match status" value="1"/>
</dbReference>
<dbReference type="SUPFAM" id="SSF55846">
    <property type="entry name" value="N-acetylmuramoyl-L-alanine amidase-like"/>
    <property type="match status" value="1"/>
</dbReference>
<feature type="domain" description="N-acetylmuramoyl-L-alanine amidase" evidence="7">
    <location>
        <begin position="36"/>
        <end position="179"/>
    </location>
</feature>
<dbReference type="Pfam" id="PF01510">
    <property type="entry name" value="Amidase_2"/>
    <property type="match status" value="1"/>
</dbReference>
<dbReference type="InterPro" id="IPR051206">
    <property type="entry name" value="NAMLAA_amidase_2"/>
</dbReference>
<keyword evidence="3" id="KW-0378">Hydrolase</keyword>
<evidence type="ECO:0000256" key="1">
    <source>
        <dbReference type="ARBA" id="ARBA00001561"/>
    </source>
</evidence>
<dbReference type="GO" id="GO:0009253">
    <property type="term" value="P:peptidoglycan catabolic process"/>
    <property type="evidence" value="ECO:0007669"/>
    <property type="project" value="InterPro"/>
</dbReference>
<dbReference type="GO" id="GO:0009254">
    <property type="term" value="P:peptidoglycan turnover"/>
    <property type="evidence" value="ECO:0007669"/>
    <property type="project" value="TreeGrafter"/>
</dbReference>
<evidence type="ECO:0000256" key="4">
    <source>
        <dbReference type="ARBA" id="ARBA00023316"/>
    </source>
</evidence>
<reference evidence="8 9" key="1">
    <citation type="submission" date="2018-01" db="EMBL/GenBank/DDBJ databases">
        <title>The complete genome sequence of Chromatium okenii LaCa, a purple sulfur bacterium with a turbulent life.</title>
        <authorList>
            <person name="Luedin S.M."/>
            <person name="Liechti N."/>
            <person name="Storelli N."/>
            <person name="Danza F."/>
            <person name="Wittwer M."/>
            <person name="Pothier J.F."/>
            <person name="Tonolla M.A."/>
        </authorList>
    </citation>
    <scope>NUCLEOTIDE SEQUENCE [LARGE SCALE GENOMIC DNA]</scope>
    <source>
        <strain evidence="8 9">LaCa</strain>
    </source>
</reference>
<dbReference type="RefSeq" id="WP_146108815.1">
    <property type="nucleotide sequence ID" value="NZ_PPGH01000037.1"/>
</dbReference>
<comment type="caution">
    <text evidence="8">The sequence shown here is derived from an EMBL/GenBank/DDBJ whole genome shotgun (WGS) entry which is preliminary data.</text>
</comment>
<evidence type="ECO:0000256" key="5">
    <source>
        <dbReference type="SAM" id="Coils"/>
    </source>
</evidence>
<evidence type="ECO:0000256" key="6">
    <source>
        <dbReference type="SAM" id="SignalP"/>
    </source>
</evidence>
<dbReference type="PANTHER" id="PTHR30417:SF1">
    <property type="entry name" value="N-ACETYLMURAMOYL-L-ALANINE AMIDASE AMID"/>
    <property type="match status" value="1"/>
</dbReference>
<accession>A0A2S7XNX5</accession>
<keyword evidence="6" id="KW-0732">Signal</keyword>
<dbReference type="CDD" id="cd06583">
    <property type="entry name" value="PGRP"/>
    <property type="match status" value="1"/>
</dbReference>
<name>A0A2S7XNX5_9GAMM</name>
<keyword evidence="4" id="KW-0961">Cell wall biogenesis/degradation</keyword>
<gene>
    <name evidence="8" type="ORF">CXB77_12625</name>
</gene>
<dbReference type="AlphaFoldDB" id="A0A2S7XNX5"/>
<dbReference type="SMART" id="SM00644">
    <property type="entry name" value="Ami_2"/>
    <property type="match status" value="1"/>
</dbReference>
<dbReference type="EMBL" id="PPGH01000037">
    <property type="protein sequence ID" value="PQJ95138.1"/>
    <property type="molecule type" value="Genomic_DNA"/>
</dbReference>
<dbReference type="GO" id="GO:0008745">
    <property type="term" value="F:N-acetylmuramoyl-L-alanine amidase activity"/>
    <property type="evidence" value="ECO:0007669"/>
    <property type="project" value="UniProtKB-EC"/>
</dbReference>
<feature type="coiled-coil region" evidence="5">
    <location>
        <begin position="259"/>
        <end position="286"/>
    </location>
</feature>
<dbReference type="GO" id="GO:0071555">
    <property type="term" value="P:cell wall organization"/>
    <property type="evidence" value="ECO:0007669"/>
    <property type="project" value="UniProtKB-KW"/>
</dbReference>
<proteinExistence type="predicted"/>
<evidence type="ECO:0000256" key="3">
    <source>
        <dbReference type="ARBA" id="ARBA00022801"/>
    </source>
</evidence>
<feature type="signal peptide" evidence="6">
    <location>
        <begin position="1"/>
        <end position="27"/>
    </location>
</feature>
<evidence type="ECO:0000313" key="8">
    <source>
        <dbReference type="EMBL" id="PQJ95138.1"/>
    </source>
</evidence>
<protein>
    <recommendedName>
        <fullName evidence="2">N-acetylmuramoyl-L-alanine amidase</fullName>
        <ecNumber evidence="2">3.5.1.28</ecNumber>
    </recommendedName>
</protein>
<dbReference type="Proteomes" id="UP000239936">
    <property type="component" value="Unassembled WGS sequence"/>
</dbReference>
<organism evidence="8 9">
    <name type="scientific">Chromatium okenii</name>
    <dbReference type="NCBI Taxonomy" id="61644"/>
    <lineage>
        <taxon>Bacteria</taxon>
        <taxon>Pseudomonadati</taxon>
        <taxon>Pseudomonadota</taxon>
        <taxon>Gammaproteobacteria</taxon>
        <taxon>Chromatiales</taxon>
        <taxon>Chromatiaceae</taxon>
        <taxon>Chromatium</taxon>
    </lineage>
</organism>
<dbReference type="InterPro" id="IPR036505">
    <property type="entry name" value="Amidase/PGRP_sf"/>
</dbReference>
<keyword evidence="5" id="KW-0175">Coiled coil</keyword>
<comment type="catalytic activity">
    <reaction evidence="1">
        <text>Hydrolyzes the link between N-acetylmuramoyl residues and L-amino acid residues in certain cell-wall glycopeptides.</text>
        <dbReference type="EC" id="3.5.1.28"/>
    </reaction>
</comment>
<evidence type="ECO:0000259" key="7">
    <source>
        <dbReference type="SMART" id="SM00644"/>
    </source>
</evidence>
<dbReference type="PANTHER" id="PTHR30417">
    <property type="entry name" value="N-ACETYLMURAMOYL-L-ALANINE AMIDASE AMID"/>
    <property type="match status" value="1"/>
</dbReference>
<dbReference type="EC" id="3.5.1.28" evidence="2"/>
<sequence length="321" mass="36909">MFVIFVKLLQYTTIASILMLLFADVSATVKDIPVTGNVRKASIKQIVIHATGGPDCNPAQRFQSGDLDSIVAHFLRNKKHISIHYIIDRNGDLVRMVPESQVAYHVRSHNMNSIGIELINHGDGQDPFPEPQIVTLITLLRDMLMRYRLTVSDLKSHSELDNSYLTCRKIKIKRKSDPGAAFPWQRLMRELTQNTVDSTVAQYNAKIDALQKLLRQWTQQEHRVRTHLSAVLNDQRDAEIALNWNKQTSYNTQTIALENEQRDLRMASIQETIDQLKQRETELSLEIQGFIQVKMNAKTVLRQLRIQVHDALTKNKKQFGF</sequence>
<keyword evidence="9" id="KW-1185">Reference proteome</keyword>
<dbReference type="OrthoDB" id="9794842at2"/>
<dbReference type="InterPro" id="IPR002502">
    <property type="entry name" value="Amidase_domain"/>
</dbReference>